<dbReference type="EMBL" id="JBHSAF010000007">
    <property type="protein sequence ID" value="MFC3913466.1"/>
    <property type="molecule type" value="Genomic_DNA"/>
</dbReference>
<evidence type="ECO:0000256" key="4">
    <source>
        <dbReference type="ARBA" id="ARBA00022448"/>
    </source>
</evidence>
<dbReference type="Proteomes" id="UP001595692">
    <property type="component" value="Unassembled WGS sequence"/>
</dbReference>
<protein>
    <recommendedName>
        <fullName evidence="3">Flagellar FliJ protein</fullName>
    </recommendedName>
</protein>
<feature type="coiled-coil region" evidence="11">
    <location>
        <begin position="6"/>
        <end position="40"/>
    </location>
</feature>
<evidence type="ECO:0000313" key="13">
    <source>
        <dbReference type="Proteomes" id="UP001595692"/>
    </source>
</evidence>
<keyword evidence="6" id="KW-0145">Chemotaxis</keyword>
<comment type="caution">
    <text evidence="12">The sequence shown here is derived from an EMBL/GenBank/DDBJ whole genome shotgun (WGS) entry which is preliminary data.</text>
</comment>
<evidence type="ECO:0000256" key="8">
    <source>
        <dbReference type="ARBA" id="ARBA00022927"/>
    </source>
</evidence>
<evidence type="ECO:0000256" key="10">
    <source>
        <dbReference type="ARBA" id="ARBA00023225"/>
    </source>
</evidence>
<keyword evidence="12" id="KW-0966">Cell projection</keyword>
<proteinExistence type="inferred from homology"/>
<gene>
    <name evidence="12" type="ORF">ACFOSS_08315</name>
</gene>
<keyword evidence="13" id="KW-1185">Reference proteome</keyword>
<evidence type="ECO:0000313" key="12">
    <source>
        <dbReference type="EMBL" id="MFC3913466.1"/>
    </source>
</evidence>
<keyword evidence="9" id="KW-0472">Membrane</keyword>
<evidence type="ECO:0000256" key="7">
    <source>
        <dbReference type="ARBA" id="ARBA00022795"/>
    </source>
</evidence>
<keyword evidence="4" id="KW-0813">Transport</keyword>
<keyword evidence="11" id="KW-0175">Coiled coil</keyword>
<keyword evidence="7" id="KW-1005">Bacterial flagellum biogenesis</keyword>
<sequence>MLKPYLELQQQTLEQLGQERGQLREQWQREQQRLERLQQLSSALAMPAGVTTPLAWQNRSGMQQQLRRLQAHQQQQLALAHSDLQRHEALLRSQFGRVKGLEQLLSRREQEAQQRQLQAEQKVLDELAQRPRRR</sequence>
<reference evidence="13" key="1">
    <citation type="journal article" date="2019" name="Int. J. Syst. Evol. Microbiol.">
        <title>The Global Catalogue of Microorganisms (GCM) 10K type strain sequencing project: providing services to taxonomists for standard genome sequencing and annotation.</title>
        <authorList>
            <consortium name="The Broad Institute Genomics Platform"/>
            <consortium name="The Broad Institute Genome Sequencing Center for Infectious Disease"/>
            <person name="Wu L."/>
            <person name="Ma J."/>
        </authorList>
    </citation>
    <scope>NUCLEOTIDE SEQUENCE [LARGE SCALE GENOMIC DNA]</scope>
    <source>
        <strain evidence="13">CCUG 54939</strain>
    </source>
</reference>
<keyword evidence="8" id="KW-0653">Protein transport</keyword>
<keyword evidence="5" id="KW-1003">Cell membrane</keyword>
<dbReference type="InterPro" id="IPR053716">
    <property type="entry name" value="Flag_assembly_chemotaxis_eff"/>
</dbReference>
<evidence type="ECO:0000256" key="2">
    <source>
        <dbReference type="ARBA" id="ARBA00010004"/>
    </source>
</evidence>
<keyword evidence="12" id="KW-0282">Flagellum</keyword>
<name>A0ABV8CMY8_9GAMM</name>
<evidence type="ECO:0000256" key="6">
    <source>
        <dbReference type="ARBA" id="ARBA00022500"/>
    </source>
</evidence>
<dbReference type="Pfam" id="PF02050">
    <property type="entry name" value="FliJ"/>
    <property type="match status" value="1"/>
</dbReference>
<evidence type="ECO:0000256" key="5">
    <source>
        <dbReference type="ARBA" id="ARBA00022475"/>
    </source>
</evidence>
<feature type="coiled-coil region" evidence="11">
    <location>
        <begin position="101"/>
        <end position="130"/>
    </location>
</feature>
<comment type="similarity">
    <text evidence="2">Belongs to the FliJ family.</text>
</comment>
<evidence type="ECO:0000256" key="9">
    <source>
        <dbReference type="ARBA" id="ARBA00023136"/>
    </source>
</evidence>
<comment type="subcellular location">
    <subcellularLocation>
        <location evidence="1">Cell membrane</location>
        <topology evidence="1">Peripheral membrane protein</topology>
        <orientation evidence="1">Cytoplasmic side</orientation>
    </subcellularLocation>
</comment>
<keyword evidence="10" id="KW-1006">Bacterial flagellum protein export</keyword>
<keyword evidence="12" id="KW-0969">Cilium</keyword>
<dbReference type="Gene3D" id="1.10.287.1700">
    <property type="match status" value="1"/>
</dbReference>
<organism evidence="12 13">
    <name type="scientific">Pseudaeromonas sharmana</name>
    <dbReference type="NCBI Taxonomy" id="328412"/>
    <lineage>
        <taxon>Bacteria</taxon>
        <taxon>Pseudomonadati</taxon>
        <taxon>Pseudomonadota</taxon>
        <taxon>Gammaproteobacteria</taxon>
        <taxon>Aeromonadales</taxon>
        <taxon>Aeromonadaceae</taxon>
        <taxon>Pseudaeromonas</taxon>
    </lineage>
</organism>
<accession>A0ABV8CMY8</accession>
<evidence type="ECO:0000256" key="11">
    <source>
        <dbReference type="SAM" id="Coils"/>
    </source>
</evidence>
<evidence type="ECO:0000256" key="1">
    <source>
        <dbReference type="ARBA" id="ARBA00004413"/>
    </source>
</evidence>
<evidence type="ECO:0000256" key="3">
    <source>
        <dbReference type="ARBA" id="ARBA00020392"/>
    </source>
</evidence>
<dbReference type="RefSeq" id="WP_377151810.1">
    <property type="nucleotide sequence ID" value="NZ_JBHSAF010000007.1"/>
</dbReference>
<dbReference type="InterPro" id="IPR012823">
    <property type="entry name" value="Flagell_FliJ"/>
</dbReference>